<dbReference type="EMBL" id="AZMM01010175">
    <property type="protein sequence ID" value="ETJ35444.1"/>
    <property type="molecule type" value="Genomic_DNA"/>
</dbReference>
<sequence>IMTGMTLRVPKRFTNHAEQRIPLIEPIDRPKRTPPISAIETERISRIAGVRVAQDAINRPGKKKNINSAQVRRFNALREEFTVIDHVKIRRGKTTLARLCTFVHNCRERK</sequence>
<organism evidence="1">
    <name type="scientific">human gut metagenome</name>
    <dbReference type="NCBI Taxonomy" id="408170"/>
    <lineage>
        <taxon>unclassified sequences</taxon>
        <taxon>metagenomes</taxon>
        <taxon>organismal metagenomes</taxon>
    </lineage>
</organism>
<protein>
    <submittedName>
        <fullName evidence="1">Uncharacterized protein</fullName>
    </submittedName>
</protein>
<dbReference type="AlphaFoldDB" id="W1Y2V1"/>
<proteinExistence type="predicted"/>
<comment type="caution">
    <text evidence="1">The sequence shown here is derived from an EMBL/GenBank/DDBJ whole genome shotgun (WGS) entry which is preliminary data.</text>
</comment>
<gene>
    <name evidence="1" type="ORF">Q604_UNBC10175G0002</name>
</gene>
<name>W1Y2V1_9ZZZZ</name>
<evidence type="ECO:0000313" key="1">
    <source>
        <dbReference type="EMBL" id="ETJ35444.1"/>
    </source>
</evidence>
<feature type="non-terminal residue" evidence="1">
    <location>
        <position position="1"/>
    </location>
</feature>
<reference evidence="1" key="1">
    <citation type="submission" date="2013-12" db="EMBL/GenBank/DDBJ databases">
        <title>A Varibaculum cambriense genome reconstructed from a premature infant gut community with otherwise low bacterial novelty that shifts toward anaerobic metabolism during the third week of life.</title>
        <authorList>
            <person name="Brown C.T."/>
            <person name="Sharon I."/>
            <person name="Thomas B.C."/>
            <person name="Castelle C.J."/>
            <person name="Morowitz M.J."/>
            <person name="Banfield J.F."/>
        </authorList>
    </citation>
    <scope>NUCLEOTIDE SEQUENCE</scope>
</reference>
<accession>W1Y2V1</accession>